<evidence type="ECO:0000256" key="2">
    <source>
        <dbReference type="ARBA" id="ARBA00008889"/>
    </source>
</evidence>
<evidence type="ECO:0000313" key="9">
    <source>
        <dbReference type="EMBL" id="CBK25137.2"/>
    </source>
</evidence>
<dbReference type="Gene3D" id="3.90.105.20">
    <property type="match status" value="1"/>
</dbReference>
<dbReference type="InterPro" id="IPR043141">
    <property type="entry name" value="Ribosomal_uL10-like_sf"/>
</dbReference>
<feature type="domain" description="Large ribosomal subunit protein uL10-like insertion" evidence="8">
    <location>
        <begin position="125"/>
        <end position="191"/>
    </location>
</feature>
<dbReference type="FunFam" id="3.30.70.1730:FF:000005">
    <property type="entry name" value="Ribosome assembly factor mrt4"/>
    <property type="match status" value="1"/>
</dbReference>
<dbReference type="FunFam" id="3.90.105.20:FF:000003">
    <property type="entry name" value="Ribosome assembly factor mrt4"/>
    <property type="match status" value="1"/>
</dbReference>
<evidence type="ECO:0000256" key="4">
    <source>
        <dbReference type="ARBA" id="ARBA00022490"/>
    </source>
</evidence>
<comment type="subcellular location">
    <subcellularLocation>
        <location evidence="6">Cytoplasm</location>
    </subcellularLocation>
    <subcellularLocation>
        <location evidence="6">Nucleus</location>
        <location evidence="6">Nucleolus</location>
    </subcellularLocation>
</comment>
<protein>
    <recommendedName>
        <fullName evidence="6">Ribosome assembly factor mrt4</fullName>
    </recommendedName>
</protein>
<proteinExistence type="inferred from homology"/>
<dbReference type="GO" id="GO:0006364">
    <property type="term" value="P:rRNA processing"/>
    <property type="evidence" value="ECO:0007669"/>
    <property type="project" value="TreeGrafter"/>
</dbReference>
<accession>D8MAP8</accession>
<dbReference type="InterPro" id="IPR033867">
    <property type="entry name" value="Mrt4"/>
</dbReference>
<dbReference type="InterPro" id="IPR040637">
    <property type="entry name" value="Ribosomal_uL10-like_insert"/>
</dbReference>
<comment type="similarity">
    <text evidence="2 6">Belongs to the universal ribosomal protein uL10 family.</text>
</comment>
<dbReference type="Proteomes" id="UP000008312">
    <property type="component" value="Unassembled WGS sequence"/>
</dbReference>
<dbReference type="GO" id="GO:0000027">
    <property type="term" value="P:ribosomal large subunit assembly"/>
    <property type="evidence" value="ECO:0007669"/>
    <property type="project" value="InterPro"/>
</dbReference>
<dbReference type="Pfam" id="PF00466">
    <property type="entry name" value="Ribosomal_L10"/>
    <property type="match status" value="1"/>
</dbReference>
<evidence type="ECO:0000256" key="7">
    <source>
        <dbReference type="SAM" id="MobiDB-lite"/>
    </source>
</evidence>
<dbReference type="GO" id="GO:0005730">
    <property type="term" value="C:nucleolus"/>
    <property type="evidence" value="ECO:0007669"/>
    <property type="project" value="UniProtKB-SubCell"/>
</dbReference>
<dbReference type="Pfam" id="PF17777">
    <property type="entry name" value="RL10P_insert"/>
    <property type="match status" value="1"/>
</dbReference>
<dbReference type="RefSeq" id="XP_012899185.1">
    <property type="nucleotide sequence ID" value="XM_013043731.1"/>
</dbReference>
<feature type="region of interest" description="Disordered" evidence="7">
    <location>
        <begin position="1"/>
        <end position="21"/>
    </location>
</feature>
<evidence type="ECO:0000256" key="6">
    <source>
        <dbReference type="RuleBase" id="RU364039"/>
    </source>
</evidence>
<dbReference type="PANTHER" id="PTHR45841">
    <property type="entry name" value="MRNA TURNOVER PROTEIN 4 MRTO4"/>
    <property type="match status" value="1"/>
</dbReference>
<sequence length="215" mass="25204">MPRSKRAHVVSLTQTKQKGKEHKDNVVNTVRECVDNYKFVYVLEFDNLRTNAFKDLRLQLNDCRFLLGKNRVMQVALGRSPEEEYRDNLSKLGEYLGGNCTLFFTNRPQEEVLSFFKEYKSLDYARAGFKATEEFVIPKGEMPFAHSMMEEFRKLRLPVEMKNGTIHMREDYTVCKKGKVLTPEQCRILKLYSKPMAYFVLTPRACWSNGELQVF</sequence>
<dbReference type="InterPro" id="IPR051742">
    <property type="entry name" value="Ribosome_Assembly_uL10"/>
</dbReference>
<evidence type="ECO:0000313" key="10">
    <source>
        <dbReference type="Proteomes" id="UP000008312"/>
    </source>
</evidence>
<dbReference type="GO" id="GO:0003723">
    <property type="term" value="F:RNA binding"/>
    <property type="evidence" value="ECO:0007669"/>
    <property type="project" value="TreeGrafter"/>
</dbReference>
<dbReference type="AlphaFoldDB" id="D8MAP8"/>
<dbReference type="InterPro" id="IPR001790">
    <property type="entry name" value="Ribosomal_uL10"/>
</dbReference>
<organism evidence="9">
    <name type="scientific">Blastocystis hominis</name>
    <dbReference type="NCBI Taxonomy" id="12968"/>
    <lineage>
        <taxon>Eukaryota</taxon>
        <taxon>Sar</taxon>
        <taxon>Stramenopiles</taxon>
        <taxon>Bigyra</taxon>
        <taxon>Opalozoa</taxon>
        <taxon>Opalinata</taxon>
        <taxon>Blastocystidae</taxon>
        <taxon>Blastocystis</taxon>
    </lineage>
</organism>
<name>D8MAP8_BLAHO</name>
<keyword evidence="10" id="KW-1185">Reference proteome</keyword>
<gene>
    <name evidence="9" type="ORF">GSBLH_T00004771001</name>
</gene>
<reference evidence="9" key="1">
    <citation type="submission" date="2010-02" db="EMBL/GenBank/DDBJ databases">
        <title>Sequencing and annotation of the Blastocystis hominis genome.</title>
        <authorList>
            <person name="Wincker P."/>
        </authorList>
    </citation>
    <scope>NUCLEOTIDE SEQUENCE</scope>
    <source>
        <strain evidence="9">Singapore isolate B</strain>
    </source>
</reference>
<comment type="subunit">
    <text evidence="3 6">Associates with the pre-60S ribosomal particle.</text>
</comment>
<dbReference type="InterPro" id="IPR043164">
    <property type="entry name" value="Ribosomal_uL10-like_insert_sf"/>
</dbReference>
<evidence type="ECO:0000256" key="1">
    <source>
        <dbReference type="ARBA" id="ARBA00004046"/>
    </source>
</evidence>
<keyword evidence="6" id="KW-0690">Ribosome biogenesis</keyword>
<evidence type="ECO:0000256" key="5">
    <source>
        <dbReference type="ARBA" id="ARBA00023242"/>
    </source>
</evidence>
<evidence type="ECO:0000259" key="8">
    <source>
        <dbReference type="Pfam" id="PF17777"/>
    </source>
</evidence>
<dbReference type="GeneID" id="24921776"/>
<dbReference type="GO" id="GO:0030687">
    <property type="term" value="C:preribosome, large subunit precursor"/>
    <property type="evidence" value="ECO:0007669"/>
    <property type="project" value="TreeGrafter"/>
</dbReference>
<dbReference type="GO" id="GO:0000956">
    <property type="term" value="P:nuclear-transcribed mRNA catabolic process"/>
    <property type="evidence" value="ECO:0007669"/>
    <property type="project" value="TreeGrafter"/>
</dbReference>
<dbReference type="EMBL" id="FN668690">
    <property type="protein sequence ID" value="CBK25137.2"/>
    <property type="molecule type" value="Genomic_DNA"/>
</dbReference>
<dbReference type="OMA" id="LEWAENY"/>
<dbReference type="PANTHER" id="PTHR45841:SF1">
    <property type="entry name" value="MRNA TURNOVER PROTEIN 4 HOMOLOG"/>
    <property type="match status" value="1"/>
</dbReference>
<dbReference type="SUPFAM" id="SSF160369">
    <property type="entry name" value="Ribosomal protein L10-like"/>
    <property type="match status" value="1"/>
</dbReference>
<dbReference type="GO" id="GO:0005737">
    <property type="term" value="C:cytoplasm"/>
    <property type="evidence" value="ECO:0007669"/>
    <property type="project" value="UniProtKB-SubCell"/>
</dbReference>
<dbReference type="FunCoup" id="D8MAP8">
    <property type="interactions" value="561"/>
</dbReference>
<comment type="function">
    <text evidence="1 6">Component of the ribosome assembly machinery. Nuclear paralog of the ribosomal protein P0, it binds pre-60S subunits at an early stage of assembly in the nucleolus, and is replaced by P0 in cytoplasmic pre-60S subunits and mature 80S ribosomes.</text>
</comment>
<dbReference type="Gene3D" id="3.30.70.1730">
    <property type="match status" value="1"/>
</dbReference>
<keyword evidence="5 6" id="KW-0539">Nucleus</keyword>
<dbReference type="OrthoDB" id="10262308at2759"/>
<evidence type="ECO:0000256" key="3">
    <source>
        <dbReference type="ARBA" id="ARBA00011117"/>
    </source>
</evidence>
<keyword evidence="4 6" id="KW-0963">Cytoplasm</keyword>
<dbReference type="InParanoid" id="D8MAP8"/>
<dbReference type="CDD" id="cd05796">
    <property type="entry name" value="Ribosomal_P0_like"/>
    <property type="match status" value="1"/>
</dbReference>